<dbReference type="Proteomes" id="UP001169862">
    <property type="component" value="Unassembled WGS sequence"/>
</dbReference>
<dbReference type="Gene3D" id="2.60.40.1470">
    <property type="entry name" value="ApaG domain"/>
    <property type="match status" value="1"/>
</dbReference>
<dbReference type="PANTHER" id="PTHR47191:SF2">
    <property type="entry name" value="OS05G0170800 PROTEIN"/>
    <property type="match status" value="1"/>
</dbReference>
<dbReference type="EMBL" id="JAUOPG010000008">
    <property type="protein sequence ID" value="MDO6454509.1"/>
    <property type="molecule type" value="Genomic_DNA"/>
</dbReference>
<dbReference type="PROSITE" id="PS51087">
    <property type="entry name" value="APAG"/>
    <property type="match status" value="1"/>
</dbReference>
<dbReference type="SUPFAM" id="SSF110069">
    <property type="entry name" value="ApaG-like"/>
    <property type="match status" value="1"/>
</dbReference>
<dbReference type="InterPro" id="IPR007474">
    <property type="entry name" value="ApaG_domain"/>
</dbReference>
<protein>
    <recommendedName>
        <fullName evidence="1 2">Protein ApaG</fullName>
    </recommendedName>
</protein>
<dbReference type="Proteomes" id="UP001177341">
    <property type="component" value="Unassembled WGS sequence"/>
</dbReference>
<dbReference type="RefSeq" id="WP_075171342.1">
    <property type="nucleotide sequence ID" value="NZ_CAXHZV010000012.1"/>
</dbReference>
<dbReference type="PANTHER" id="PTHR47191">
    <property type="entry name" value="OS05G0170800 PROTEIN"/>
    <property type="match status" value="1"/>
</dbReference>
<evidence type="ECO:0000256" key="1">
    <source>
        <dbReference type="ARBA" id="ARBA00017693"/>
    </source>
</evidence>
<dbReference type="GeneID" id="89455289"/>
<feature type="domain" description="ApaG" evidence="3">
    <location>
        <begin position="5"/>
        <end position="129"/>
    </location>
</feature>
<gene>
    <name evidence="2 4" type="primary">apaG</name>
    <name evidence="4" type="ORF">Q4490_13115</name>
    <name evidence="5" type="ORF">Q8W30_04840</name>
</gene>
<sequence>MLELIDPDKDIQIAVDTRFLPDQSDPEAHRYVFSYQITITNSSLMPVQLLSRRWVVTDGNEHVQEIEGEGVVGEQPIIEPQNSYQYTSGTVLATHVGSMYGHYIMETSDGERFKAPIAAFTLAQPLALH</sequence>
<name>A0AAW7XN79_9GAMM</name>
<dbReference type="HAMAP" id="MF_00791">
    <property type="entry name" value="ApaG"/>
    <property type="match status" value="1"/>
</dbReference>
<accession>A0AAW7XN79</accession>
<dbReference type="InterPro" id="IPR050718">
    <property type="entry name" value="ApaG-like"/>
</dbReference>
<dbReference type="NCBIfam" id="NF003967">
    <property type="entry name" value="PRK05461.1"/>
    <property type="match status" value="1"/>
</dbReference>
<dbReference type="Pfam" id="PF04379">
    <property type="entry name" value="DUF525"/>
    <property type="match status" value="1"/>
</dbReference>
<organism evidence="4 6">
    <name type="scientific">Neptunomonas phycophila</name>
    <dbReference type="NCBI Taxonomy" id="1572645"/>
    <lineage>
        <taxon>Bacteria</taxon>
        <taxon>Pseudomonadati</taxon>
        <taxon>Pseudomonadota</taxon>
        <taxon>Gammaproteobacteria</taxon>
        <taxon>Oceanospirillales</taxon>
        <taxon>Oceanospirillaceae</taxon>
        <taxon>Neptunomonas</taxon>
    </lineage>
</organism>
<evidence type="ECO:0000313" key="6">
    <source>
        <dbReference type="Proteomes" id="UP001169862"/>
    </source>
</evidence>
<dbReference type="AlphaFoldDB" id="A0AAW7XN79"/>
<evidence type="ECO:0000313" key="5">
    <source>
        <dbReference type="EMBL" id="MDP2521891.1"/>
    </source>
</evidence>
<proteinExistence type="inferred from homology"/>
<evidence type="ECO:0000313" key="7">
    <source>
        <dbReference type="Proteomes" id="UP001177341"/>
    </source>
</evidence>
<dbReference type="InterPro" id="IPR036767">
    <property type="entry name" value="ApaG_sf"/>
</dbReference>
<dbReference type="EMBL" id="JAUYVO010000003">
    <property type="protein sequence ID" value="MDP2521891.1"/>
    <property type="molecule type" value="Genomic_DNA"/>
</dbReference>
<evidence type="ECO:0000256" key="2">
    <source>
        <dbReference type="HAMAP-Rule" id="MF_00791"/>
    </source>
</evidence>
<reference evidence="4" key="1">
    <citation type="submission" date="2023-07" db="EMBL/GenBank/DDBJ databases">
        <title>Genome content predicts the carbon catabolic preferences of heterotrophic bacteria.</title>
        <authorList>
            <person name="Gralka M."/>
        </authorList>
    </citation>
    <scope>NUCLEOTIDE SEQUENCE</scope>
    <source>
        <strain evidence="5">5G01</strain>
        <strain evidence="4">I2M16</strain>
    </source>
</reference>
<comment type="caution">
    <text evidence="4">The sequence shown here is derived from an EMBL/GenBank/DDBJ whole genome shotgun (WGS) entry which is preliminary data.</text>
</comment>
<dbReference type="InterPro" id="IPR023065">
    <property type="entry name" value="Uncharacterised_ApaG"/>
</dbReference>
<evidence type="ECO:0000259" key="3">
    <source>
        <dbReference type="PROSITE" id="PS51087"/>
    </source>
</evidence>
<evidence type="ECO:0000313" key="4">
    <source>
        <dbReference type="EMBL" id="MDO6454509.1"/>
    </source>
</evidence>
<keyword evidence="7" id="KW-1185">Reference proteome</keyword>